<reference evidence="4" key="1">
    <citation type="journal article" date="2014" name="Int. J. Syst. Evol. Microbiol.">
        <title>Complete genome of a new Firmicutes species belonging to the dominant human colonic microbiota ('Ruminococcus bicirculans') reveals two chromosomes and a selective capacity to utilize plant glucans.</title>
        <authorList>
            <consortium name="NISC Comparative Sequencing Program"/>
            <person name="Wegmann U."/>
            <person name="Louis P."/>
            <person name="Goesmann A."/>
            <person name="Henrissat B."/>
            <person name="Duncan S.H."/>
            <person name="Flint H.J."/>
        </authorList>
    </citation>
    <scope>NUCLEOTIDE SEQUENCE</scope>
    <source>
        <strain evidence="4">NBRC 103408</strain>
    </source>
</reference>
<reference evidence="4" key="2">
    <citation type="submission" date="2023-01" db="EMBL/GenBank/DDBJ databases">
        <title>Draft genome sequence of Sneathiella chinensis strain NBRC 103408.</title>
        <authorList>
            <person name="Sun Q."/>
            <person name="Mori K."/>
        </authorList>
    </citation>
    <scope>NUCLEOTIDE SEQUENCE</scope>
    <source>
        <strain evidence="4">NBRC 103408</strain>
    </source>
</reference>
<dbReference type="InterPro" id="IPR029787">
    <property type="entry name" value="Nucleotide_cyclase"/>
</dbReference>
<comment type="caution">
    <text evidence="4">The sequence shown here is derived from an EMBL/GenBank/DDBJ whole genome shotgun (WGS) entry which is preliminary data.</text>
</comment>
<comment type="catalytic activity">
    <reaction evidence="2">
        <text>2 GTP = 3',3'-c-di-GMP + 2 diphosphate</text>
        <dbReference type="Rhea" id="RHEA:24898"/>
        <dbReference type="ChEBI" id="CHEBI:33019"/>
        <dbReference type="ChEBI" id="CHEBI:37565"/>
        <dbReference type="ChEBI" id="CHEBI:58805"/>
        <dbReference type="EC" id="2.7.7.65"/>
    </reaction>
</comment>
<feature type="domain" description="GGDEF" evidence="3">
    <location>
        <begin position="307"/>
        <end position="433"/>
    </location>
</feature>
<accession>A0ABQ5U7V2</accession>
<evidence type="ECO:0000256" key="1">
    <source>
        <dbReference type="ARBA" id="ARBA00012528"/>
    </source>
</evidence>
<dbReference type="InterPro" id="IPR000160">
    <property type="entry name" value="GGDEF_dom"/>
</dbReference>
<evidence type="ECO:0000256" key="2">
    <source>
        <dbReference type="ARBA" id="ARBA00034247"/>
    </source>
</evidence>
<dbReference type="SUPFAM" id="SSF52172">
    <property type="entry name" value="CheY-like"/>
    <property type="match status" value="1"/>
</dbReference>
<dbReference type="Gene3D" id="3.30.70.270">
    <property type="match status" value="1"/>
</dbReference>
<dbReference type="InterPro" id="IPR011006">
    <property type="entry name" value="CheY-like_superfamily"/>
</dbReference>
<protein>
    <recommendedName>
        <fullName evidence="1">diguanylate cyclase</fullName>
        <ecNumber evidence="1">2.7.7.65</ecNumber>
    </recommendedName>
</protein>
<sequence length="433" mass="47841">MPVSASIQIISNHPEERLIRLLADAGHKAHPIAPDTVSGDMVADFPDKPDVLFFCPSEAEDLSLPPALAADCPPLITIGGTTLDEQAHSLPRNFTDIELLERLSSLLRLQTMKEEFTRRKRTLGQYGLKETALDLPDREMGKARILLIGDRADLLGDILLRLENKAQPHICRIAATAPQQLRENHFDGVVILGVAPGDSHLRLVNDLRADSRLFSLPVVFVLEHESNREAAYVHGASDAVVTPNEMDSLFPRLSLHIQLSRYRRTLQTLLRIATPLRVADGPSGLYSFGFMQAHLGRMIKDHKARNRYLSVASLHLSNLDDLNTAYGYPAGDQVLRQTGSLLSTLLRGEDFCCRHSGGRFIIAMPHTMEQSARTALDRICSVARHTEFSVFGHDGPVLPIFTPGLAEMKPDDTLESLLERSLPPLSASRDAAE</sequence>
<evidence type="ECO:0000313" key="5">
    <source>
        <dbReference type="Proteomes" id="UP001161409"/>
    </source>
</evidence>
<gene>
    <name evidence="4" type="ORF">GCM10007924_24990</name>
</gene>
<dbReference type="InterPro" id="IPR043128">
    <property type="entry name" value="Rev_trsase/Diguanyl_cyclase"/>
</dbReference>
<dbReference type="CDD" id="cd01949">
    <property type="entry name" value="GGDEF"/>
    <property type="match status" value="1"/>
</dbReference>
<keyword evidence="5" id="KW-1185">Reference proteome</keyword>
<dbReference type="SMART" id="SM00267">
    <property type="entry name" value="GGDEF"/>
    <property type="match status" value="1"/>
</dbReference>
<evidence type="ECO:0000313" key="4">
    <source>
        <dbReference type="EMBL" id="GLQ07278.1"/>
    </source>
</evidence>
<dbReference type="InterPro" id="IPR050469">
    <property type="entry name" value="Diguanylate_Cyclase"/>
</dbReference>
<evidence type="ECO:0000259" key="3">
    <source>
        <dbReference type="PROSITE" id="PS50887"/>
    </source>
</evidence>
<dbReference type="PANTHER" id="PTHR45138:SF9">
    <property type="entry name" value="DIGUANYLATE CYCLASE DGCM-RELATED"/>
    <property type="match status" value="1"/>
</dbReference>
<dbReference type="EC" id="2.7.7.65" evidence="1"/>
<dbReference type="Gene3D" id="3.40.50.2300">
    <property type="match status" value="1"/>
</dbReference>
<proteinExistence type="predicted"/>
<dbReference type="EMBL" id="BSNF01000008">
    <property type="protein sequence ID" value="GLQ07278.1"/>
    <property type="molecule type" value="Genomic_DNA"/>
</dbReference>
<organism evidence="4 5">
    <name type="scientific">Sneathiella chinensis</name>
    <dbReference type="NCBI Taxonomy" id="349750"/>
    <lineage>
        <taxon>Bacteria</taxon>
        <taxon>Pseudomonadati</taxon>
        <taxon>Pseudomonadota</taxon>
        <taxon>Alphaproteobacteria</taxon>
        <taxon>Sneathiellales</taxon>
        <taxon>Sneathiellaceae</taxon>
        <taxon>Sneathiella</taxon>
    </lineage>
</organism>
<dbReference type="NCBIfam" id="TIGR00254">
    <property type="entry name" value="GGDEF"/>
    <property type="match status" value="1"/>
</dbReference>
<dbReference type="RefSeq" id="WP_169561333.1">
    <property type="nucleotide sequence ID" value="NZ_BSNF01000008.1"/>
</dbReference>
<name>A0ABQ5U7V2_9PROT</name>
<dbReference type="SUPFAM" id="SSF55073">
    <property type="entry name" value="Nucleotide cyclase"/>
    <property type="match status" value="1"/>
</dbReference>
<dbReference type="PROSITE" id="PS50887">
    <property type="entry name" value="GGDEF"/>
    <property type="match status" value="1"/>
</dbReference>
<dbReference type="Pfam" id="PF00990">
    <property type="entry name" value="GGDEF"/>
    <property type="match status" value="1"/>
</dbReference>
<dbReference type="PANTHER" id="PTHR45138">
    <property type="entry name" value="REGULATORY COMPONENTS OF SENSORY TRANSDUCTION SYSTEM"/>
    <property type="match status" value="1"/>
</dbReference>
<dbReference type="Proteomes" id="UP001161409">
    <property type="component" value="Unassembled WGS sequence"/>
</dbReference>